<dbReference type="InterPro" id="IPR012902">
    <property type="entry name" value="N_methyl_site"/>
</dbReference>
<keyword evidence="8" id="KW-1185">Reference proteome</keyword>
<sequence length="186" mass="19417">MYRHSTGITALSAARTRGFTLIELIVVIVILGILSAVALPKFADVGGDARKASIQALTGSVNTGIKLVKSLTAIRGAGTSAGITNLTYVSMDSGTQVRVWSGYPDRWCDGIGAVLQGMTVPGGGCYLKSTAVEVDGYTFYGYGNDKLPNGDAGWRIESAPDPKQCSVQYTYNGTGVPIVTPNTDGC</sequence>
<gene>
    <name evidence="7" type="ORF">NX786_11535</name>
</gene>
<dbReference type="InterPro" id="IPR045584">
    <property type="entry name" value="Pilin-like"/>
</dbReference>
<keyword evidence="2" id="KW-0488">Methylation</keyword>
<evidence type="ECO:0000256" key="6">
    <source>
        <dbReference type="SAM" id="Phobius"/>
    </source>
</evidence>
<dbReference type="Proteomes" id="UP001165263">
    <property type="component" value="Unassembled WGS sequence"/>
</dbReference>
<keyword evidence="5 6" id="KW-0472">Membrane</keyword>
<protein>
    <submittedName>
        <fullName evidence="7">Prepilin-type N-terminal cleavage/methylation domain-containing protein</fullName>
    </submittedName>
</protein>
<feature type="transmembrane region" description="Helical" evidence="6">
    <location>
        <begin position="21"/>
        <end position="43"/>
    </location>
</feature>
<dbReference type="Pfam" id="PF07963">
    <property type="entry name" value="N_methyl"/>
    <property type="match status" value="1"/>
</dbReference>
<evidence type="ECO:0000256" key="1">
    <source>
        <dbReference type="ARBA" id="ARBA00004167"/>
    </source>
</evidence>
<dbReference type="SUPFAM" id="SSF54523">
    <property type="entry name" value="Pili subunits"/>
    <property type="match status" value="1"/>
</dbReference>
<comment type="caution">
    <text evidence="7">The sequence shown here is derived from an EMBL/GenBank/DDBJ whole genome shotgun (WGS) entry which is preliminary data.</text>
</comment>
<accession>A0ABT2BXV5</accession>
<evidence type="ECO:0000256" key="3">
    <source>
        <dbReference type="ARBA" id="ARBA00022692"/>
    </source>
</evidence>
<keyword evidence="3 6" id="KW-0812">Transmembrane</keyword>
<evidence type="ECO:0000256" key="5">
    <source>
        <dbReference type="ARBA" id="ARBA00023136"/>
    </source>
</evidence>
<dbReference type="PANTHER" id="PTHR30093:SF44">
    <property type="entry name" value="TYPE II SECRETION SYSTEM CORE PROTEIN G"/>
    <property type="match status" value="1"/>
</dbReference>
<evidence type="ECO:0000256" key="2">
    <source>
        <dbReference type="ARBA" id="ARBA00022481"/>
    </source>
</evidence>
<dbReference type="PROSITE" id="PS00409">
    <property type="entry name" value="PROKAR_NTER_METHYL"/>
    <property type="match status" value="1"/>
</dbReference>
<comment type="subcellular location">
    <subcellularLocation>
        <location evidence="1">Membrane</location>
        <topology evidence="1">Single-pass membrane protein</topology>
    </subcellularLocation>
</comment>
<evidence type="ECO:0000313" key="8">
    <source>
        <dbReference type="Proteomes" id="UP001165263"/>
    </source>
</evidence>
<dbReference type="PANTHER" id="PTHR30093">
    <property type="entry name" value="GENERAL SECRETION PATHWAY PROTEIN G"/>
    <property type="match status" value="1"/>
</dbReference>
<dbReference type="RefSeq" id="WP_259449056.1">
    <property type="nucleotide sequence ID" value="NZ_CP119520.1"/>
</dbReference>
<reference evidence="7" key="1">
    <citation type="submission" date="2022-08" db="EMBL/GenBank/DDBJ databases">
        <title>Reclassification of Massilia species as members of the genera Telluria, Duganella, Pseudoduganella, Mokoshia gen. nov. and Zemynaea gen. nov. using orthogonal and non-orthogonal genome-based approaches.</title>
        <authorList>
            <person name="Bowman J.P."/>
        </authorList>
    </citation>
    <scope>NUCLEOTIDE SEQUENCE</scope>
    <source>
        <strain evidence="7">LMG 11547</strain>
    </source>
</reference>
<dbReference type="Gene3D" id="3.30.700.10">
    <property type="entry name" value="Glycoprotein, Type 4 Pilin"/>
    <property type="match status" value="1"/>
</dbReference>
<evidence type="ECO:0000313" key="7">
    <source>
        <dbReference type="EMBL" id="MCS0629964.1"/>
    </source>
</evidence>
<dbReference type="NCBIfam" id="TIGR02532">
    <property type="entry name" value="IV_pilin_GFxxxE"/>
    <property type="match status" value="1"/>
</dbReference>
<organism evidence="7 8">
    <name type="scientific">Telluria mixta</name>
    <dbReference type="NCBI Taxonomy" id="34071"/>
    <lineage>
        <taxon>Bacteria</taxon>
        <taxon>Pseudomonadati</taxon>
        <taxon>Pseudomonadota</taxon>
        <taxon>Betaproteobacteria</taxon>
        <taxon>Burkholderiales</taxon>
        <taxon>Oxalobacteraceae</taxon>
        <taxon>Telluria group</taxon>
        <taxon>Telluria</taxon>
    </lineage>
</organism>
<name>A0ABT2BXV5_9BURK</name>
<dbReference type="EMBL" id="JANUHC010000003">
    <property type="protein sequence ID" value="MCS0629964.1"/>
    <property type="molecule type" value="Genomic_DNA"/>
</dbReference>
<evidence type="ECO:0000256" key="4">
    <source>
        <dbReference type="ARBA" id="ARBA00022989"/>
    </source>
</evidence>
<keyword evidence="4 6" id="KW-1133">Transmembrane helix</keyword>
<proteinExistence type="predicted"/>